<dbReference type="InterPro" id="IPR000073">
    <property type="entry name" value="AB_hydrolase_1"/>
</dbReference>
<reference evidence="6 7" key="1">
    <citation type="submission" date="2018-10" db="EMBL/GenBank/DDBJ databases">
        <title>Genomic Encyclopedia of Archaeal and Bacterial Type Strains, Phase II (KMG-II): from individual species to whole genera.</title>
        <authorList>
            <person name="Goeker M."/>
        </authorList>
    </citation>
    <scope>NUCLEOTIDE SEQUENCE [LARGE SCALE GENOMIC DNA]</scope>
    <source>
        <strain evidence="6 7">DSM 23424</strain>
    </source>
</reference>
<dbReference type="PIRSF" id="PIRSF005539">
    <property type="entry name" value="Pept_S33_TRI_F1"/>
    <property type="match status" value="1"/>
</dbReference>
<dbReference type="GO" id="GO:0008233">
    <property type="term" value="F:peptidase activity"/>
    <property type="evidence" value="ECO:0007669"/>
    <property type="project" value="InterPro"/>
</dbReference>
<accession>A0A3L9YVA9</accession>
<dbReference type="Pfam" id="PF00561">
    <property type="entry name" value="Abhydrolase_1"/>
    <property type="match status" value="1"/>
</dbReference>
<sequence length="352" mass="40701">MKFLFLFSILILCASGCNNPSEERQNNSIQTTNKYLSFEGKDDQFTGGIKMIPIETPKGTFNVWTKRVGNNPKIKVLLLHGGPGMTHEIYESFDGYFPEESIEYYYYDQLGSYYSDQPDDLSLWDTARFVEEVEQVRLALGLDKDNFYLFGQSWGGILAMEYALKYQEHLKGLIISNMVPSIPDYMEYSDTVLAPKMDPEVLKEIMVYENAEDYQNERYLELVVNNYYTEHIIRMPVDEWPNSIQRGFNHLNPKVYVTMQGPSEFGVKGDAILKNWDVKDRLHTIVVPTLSIGATYDTMDPKQMEWLANEVQNGRFLLCPNGSHLSQYDDQKNFFNGLIKFIKDVDMGEFNP</sequence>
<feature type="active site" description="Nucleophile" evidence="4">
    <location>
        <position position="153"/>
    </location>
</feature>
<comment type="similarity">
    <text evidence="1 3">Belongs to the peptidase S33 family.</text>
</comment>
<feature type="active site" description="Proton donor" evidence="4">
    <location>
        <position position="324"/>
    </location>
</feature>
<dbReference type="OrthoDB" id="9796770at2"/>
<evidence type="ECO:0000256" key="2">
    <source>
        <dbReference type="ARBA" id="ARBA00022801"/>
    </source>
</evidence>
<name>A0A3L9YVA9_9FLAO</name>
<dbReference type="RefSeq" id="WP_121907116.1">
    <property type="nucleotide sequence ID" value="NZ_REFC01000012.1"/>
</dbReference>
<proteinExistence type="inferred from homology"/>
<feature type="domain" description="AB hydrolase-1" evidence="5">
    <location>
        <begin position="76"/>
        <end position="330"/>
    </location>
</feature>
<evidence type="ECO:0000256" key="3">
    <source>
        <dbReference type="PIRNR" id="PIRNR005539"/>
    </source>
</evidence>
<dbReference type="PANTHER" id="PTHR43798:SF33">
    <property type="entry name" value="HYDROLASE, PUTATIVE (AFU_ORTHOLOGUE AFUA_2G14860)-RELATED"/>
    <property type="match status" value="1"/>
</dbReference>
<dbReference type="InterPro" id="IPR029058">
    <property type="entry name" value="AB_hydrolase_fold"/>
</dbReference>
<keyword evidence="2 3" id="KW-0378">Hydrolase</keyword>
<dbReference type="NCBIfam" id="TIGR01250">
    <property type="entry name" value="pro_imino_pep_2"/>
    <property type="match status" value="1"/>
</dbReference>
<evidence type="ECO:0000256" key="4">
    <source>
        <dbReference type="PIRSR" id="PIRSR005539-1"/>
    </source>
</evidence>
<evidence type="ECO:0000313" key="7">
    <source>
        <dbReference type="Proteomes" id="UP000271339"/>
    </source>
</evidence>
<gene>
    <name evidence="6" type="ORF">BXY75_1560</name>
</gene>
<dbReference type="PRINTS" id="PR00793">
    <property type="entry name" value="PROAMNOPTASE"/>
</dbReference>
<protein>
    <submittedName>
        <fullName evidence="6">Proline iminopeptidase</fullName>
    </submittedName>
</protein>
<dbReference type="SUPFAM" id="SSF53474">
    <property type="entry name" value="alpha/beta-Hydrolases"/>
    <property type="match status" value="1"/>
</dbReference>
<dbReference type="GO" id="GO:0006508">
    <property type="term" value="P:proteolysis"/>
    <property type="evidence" value="ECO:0007669"/>
    <property type="project" value="InterPro"/>
</dbReference>
<evidence type="ECO:0000256" key="1">
    <source>
        <dbReference type="ARBA" id="ARBA00010088"/>
    </source>
</evidence>
<dbReference type="PANTHER" id="PTHR43798">
    <property type="entry name" value="MONOACYLGLYCEROL LIPASE"/>
    <property type="match status" value="1"/>
</dbReference>
<dbReference type="AlphaFoldDB" id="A0A3L9YVA9"/>
<dbReference type="InterPro" id="IPR050266">
    <property type="entry name" value="AB_hydrolase_sf"/>
</dbReference>
<dbReference type="GO" id="GO:0016020">
    <property type="term" value="C:membrane"/>
    <property type="evidence" value="ECO:0007669"/>
    <property type="project" value="TreeGrafter"/>
</dbReference>
<keyword evidence="7" id="KW-1185">Reference proteome</keyword>
<dbReference type="InterPro" id="IPR002410">
    <property type="entry name" value="Peptidase_S33"/>
</dbReference>
<dbReference type="InterPro" id="IPR005945">
    <property type="entry name" value="Pro_imino_pep"/>
</dbReference>
<organism evidence="6 7">
    <name type="scientific">Ulvibacter antarcticus</name>
    <dbReference type="NCBI Taxonomy" id="442714"/>
    <lineage>
        <taxon>Bacteria</taxon>
        <taxon>Pseudomonadati</taxon>
        <taxon>Bacteroidota</taxon>
        <taxon>Flavobacteriia</taxon>
        <taxon>Flavobacteriales</taxon>
        <taxon>Flavobacteriaceae</taxon>
        <taxon>Ulvibacter</taxon>
    </lineage>
</organism>
<comment type="caution">
    <text evidence="6">The sequence shown here is derived from an EMBL/GenBank/DDBJ whole genome shotgun (WGS) entry which is preliminary data.</text>
</comment>
<dbReference type="Gene3D" id="3.40.50.1820">
    <property type="entry name" value="alpha/beta hydrolase"/>
    <property type="match status" value="1"/>
</dbReference>
<evidence type="ECO:0000259" key="5">
    <source>
        <dbReference type="Pfam" id="PF00561"/>
    </source>
</evidence>
<dbReference type="EMBL" id="REFC01000012">
    <property type="protein sequence ID" value="RMA64681.1"/>
    <property type="molecule type" value="Genomic_DNA"/>
</dbReference>
<feature type="active site" evidence="4">
    <location>
        <position position="297"/>
    </location>
</feature>
<dbReference type="Proteomes" id="UP000271339">
    <property type="component" value="Unassembled WGS sequence"/>
</dbReference>
<evidence type="ECO:0000313" key="6">
    <source>
        <dbReference type="EMBL" id="RMA64681.1"/>
    </source>
</evidence>